<sequence length="234" mass="25381">MLYFANPTTVAEPAMRAGLLGFIATPRQGNRRPAGVRWCADNGCFSDKFDEGKWWAWLVANAGDAADCSFAVAPDVVGDAAATLRRSRPWLGRIRELGYRVAFVAQDGIEDTEVPWDEFDALFVGGSTEFKLGAVAASVIREAKARGKYVHVGRVNSRKRFMQFAELGVDSVDGTFLTFAPQQNIHRLLTWVHELAGRPEAVAVHAAAARREAAAAKARKLDRLVAAVPVAVAA</sequence>
<evidence type="ECO:0000313" key="2">
    <source>
        <dbReference type="Proteomes" id="UP000501191"/>
    </source>
</evidence>
<evidence type="ECO:0000313" key="1">
    <source>
        <dbReference type="EMBL" id="QEA10808.1"/>
    </source>
</evidence>
<proteinExistence type="predicted"/>
<accession>A0A6M2YSP8</accession>
<name>A0A6M2YSP8_9CAUD</name>
<organism evidence="1 2">
    <name type="scientific">Mycobacterium phage Weirdo19</name>
    <dbReference type="NCBI Taxonomy" id="2601610"/>
    <lineage>
        <taxon>Viruses</taxon>
        <taxon>Duplodnaviria</taxon>
        <taxon>Heunggongvirae</taxon>
        <taxon>Uroviricota</taxon>
        <taxon>Caudoviricetes</taxon>
        <taxon>Rosariovirus</taxon>
        <taxon>Rosariovirus Weirdo19ES</taxon>
    </lineage>
</organism>
<protein>
    <submittedName>
        <fullName evidence="1">Uncharacterized protein</fullName>
    </submittedName>
</protein>
<dbReference type="GeneID" id="63911476"/>
<dbReference type="EMBL" id="MN103533">
    <property type="protein sequence ID" value="QEA10808.1"/>
    <property type="molecule type" value="Genomic_DNA"/>
</dbReference>
<dbReference type="RefSeq" id="YP_010050741.1">
    <property type="nucleotide sequence ID" value="NC_054433.1"/>
</dbReference>
<dbReference type="Proteomes" id="UP000501191">
    <property type="component" value="Segment"/>
</dbReference>
<keyword evidence="2" id="KW-1185">Reference proteome</keyword>
<dbReference type="KEGG" id="vg:63911476"/>
<reference evidence="1 2" key="1">
    <citation type="journal article" date="2020" name="PLoS ONE">
        <title>Weirdo19ES is a novel singleton mycobacteriophage that selects for glycolipid deficient phage-resistant M. smegmatis mutants.</title>
        <authorList>
            <person name="Suarez C.A."/>
            <person name="Franceschelli J.J."/>
            <person name="Tasselli S.E."/>
            <person name="Morbidoni H.R."/>
        </authorList>
    </citation>
    <scope>NUCLEOTIDE SEQUENCE [LARGE SCALE GENOMIC DNA]</scope>
</reference>